<feature type="transmembrane region" description="Helical" evidence="1">
    <location>
        <begin position="129"/>
        <end position="147"/>
    </location>
</feature>
<name>A0A291RNN9_9NOCA</name>
<feature type="transmembrane region" description="Helical" evidence="1">
    <location>
        <begin position="159"/>
        <end position="178"/>
    </location>
</feature>
<protein>
    <recommendedName>
        <fullName evidence="4">DUF998 domain-containing protein</fullName>
    </recommendedName>
</protein>
<dbReference type="KEGG" id="ntp:CRH09_26410"/>
<dbReference type="Proteomes" id="UP000221961">
    <property type="component" value="Chromosome"/>
</dbReference>
<feature type="transmembrane region" description="Helical" evidence="1">
    <location>
        <begin position="98"/>
        <end position="120"/>
    </location>
</feature>
<evidence type="ECO:0000313" key="2">
    <source>
        <dbReference type="EMBL" id="ATL69186.1"/>
    </source>
</evidence>
<evidence type="ECO:0008006" key="4">
    <source>
        <dbReference type="Google" id="ProtNLM"/>
    </source>
</evidence>
<keyword evidence="1" id="KW-1133">Transmembrane helix</keyword>
<dbReference type="EMBL" id="CP023778">
    <property type="protein sequence ID" value="ATL69186.1"/>
    <property type="molecule type" value="Genomic_DNA"/>
</dbReference>
<dbReference type="AlphaFoldDB" id="A0A291RNN9"/>
<reference evidence="2 3" key="1">
    <citation type="submission" date="2017-10" db="EMBL/GenBank/DDBJ databases">
        <title>Comparative genomics between pathogenic Norcardia.</title>
        <authorList>
            <person name="Zeng L."/>
        </authorList>
    </citation>
    <scope>NUCLEOTIDE SEQUENCE [LARGE SCALE GENOMIC DNA]</scope>
    <source>
        <strain evidence="2 3">NC_YFY_NT001</strain>
    </source>
</reference>
<evidence type="ECO:0000256" key="1">
    <source>
        <dbReference type="SAM" id="Phobius"/>
    </source>
</evidence>
<gene>
    <name evidence="2" type="ORF">CRH09_26410</name>
</gene>
<keyword evidence="1" id="KW-0812">Transmembrane</keyword>
<evidence type="ECO:0000313" key="3">
    <source>
        <dbReference type="Proteomes" id="UP000221961"/>
    </source>
</evidence>
<feature type="transmembrane region" description="Helical" evidence="1">
    <location>
        <begin position="68"/>
        <end position="86"/>
    </location>
</feature>
<proteinExistence type="predicted"/>
<keyword evidence="1" id="KW-0472">Membrane</keyword>
<accession>A0A291RNN9</accession>
<organism evidence="2 3">
    <name type="scientific">Nocardia terpenica</name>
    <dbReference type="NCBI Taxonomy" id="455432"/>
    <lineage>
        <taxon>Bacteria</taxon>
        <taxon>Bacillati</taxon>
        <taxon>Actinomycetota</taxon>
        <taxon>Actinomycetes</taxon>
        <taxon>Mycobacteriales</taxon>
        <taxon>Nocardiaceae</taxon>
        <taxon>Nocardia</taxon>
    </lineage>
</organism>
<sequence length="186" mass="19653">MTIALAAMAVWALIRLPVIDDSFDRVMQQSTGLPDVPHLVVDLLVVLSAAAMCRHVAQAWGRKRMYPVIEYTAAGAAILLGITYAPSGARGWWSDVHLYVGSAVTLLSAVAVLLTALFALRAPATADRWTLTVIVAAAACGTVAGALRAESETEGPVSTWRVVTGGLTVALFAVAALVNHYGRREK</sequence>